<keyword evidence="3" id="KW-1185">Reference proteome</keyword>
<accession>A0A1S6IV11</accession>
<dbReference type="KEGG" id="dfg:B0537_05620"/>
<dbReference type="STRING" id="1833852.B0537_05620"/>
<gene>
    <name evidence="2" type="ORF">B0537_05620</name>
</gene>
<name>A0A1S6IV11_9FIRM</name>
<organism evidence="2 3">
    <name type="scientific">Desulforamulus ferrireducens</name>
    <dbReference type="NCBI Taxonomy" id="1833852"/>
    <lineage>
        <taxon>Bacteria</taxon>
        <taxon>Bacillati</taxon>
        <taxon>Bacillota</taxon>
        <taxon>Clostridia</taxon>
        <taxon>Eubacteriales</taxon>
        <taxon>Peptococcaceae</taxon>
        <taxon>Desulforamulus</taxon>
    </lineage>
</organism>
<evidence type="ECO:0000313" key="3">
    <source>
        <dbReference type="Proteomes" id="UP000189464"/>
    </source>
</evidence>
<feature type="region of interest" description="Disordered" evidence="1">
    <location>
        <begin position="65"/>
        <end position="92"/>
    </location>
</feature>
<dbReference type="AlphaFoldDB" id="A0A1S6IV11"/>
<reference evidence="2 3" key="1">
    <citation type="journal article" date="2016" name="Int. J. Syst. Evol. Microbiol.">
        <title>Desulfotomaculum ferrireducens sp. nov., a moderately thermophilic sulfate-reducing and dissimilatory Fe(III)-reducing bacterium isolated from compost.</title>
        <authorList>
            <person name="Yang G."/>
            <person name="Guo J."/>
            <person name="Zhuang L."/>
            <person name="Yuan Y."/>
            <person name="Zhou S."/>
        </authorList>
    </citation>
    <scope>NUCLEOTIDE SEQUENCE [LARGE SCALE GENOMIC DNA]</scope>
    <source>
        <strain evidence="2 3">GSS09</strain>
    </source>
</reference>
<evidence type="ECO:0000313" key="2">
    <source>
        <dbReference type="EMBL" id="AQS58611.1"/>
    </source>
</evidence>
<protein>
    <submittedName>
        <fullName evidence="2">Uncharacterized protein</fullName>
    </submittedName>
</protein>
<sequence>MFRLPPLNDPRVALFGLTMLSQKNPAMEQQLEILANLLETTRNSLAVIRSEMHNFHTSVHSLASQPNVNYTTQPVQPTEEEPDVTMSYDNPPIYTNPNYIPSVDQEEQPPMVETMKVKGELERFMKEKPANINAFLDELEQLIKKYRR</sequence>
<feature type="compositionally biased region" description="Polar residues" evidence="1">
    <location>
        <begin position="65"/>
        <end position="76"/>
    </location>
</feature>
<dbReference type="Proteomes" id="UP000189464">
    <property type="component" value="Chromosome"/>
</dbReference>
<evidence type="ECO:0000256" key="1">
    <source>
        <dbReference type="SAM" id="MobiDB-lite"/>
    </source>
</evidence>
<dbReference type="OrthoDB" id="1787174at2"/>
<dbReference type="EMBL" id="CP019698">
    <property type="protein sequence ID" value="AQS58611.1"/>
    <property type="molecule type" value="Genomic_DNA"/>
</dbReference>
<proteinExistence type="predicted"/>